<reference evidence="1 2" key="1">
    <citation type="submission" date="2018-04" db="EMBL/GenBank/DDBJ databases">
        <title>WGS assembly of Panicum hallii var. hallii HAL2.</title>
        <authorList>
            <person name="Lovell J."/>
            <person name="Jenkins J."/>
            <person name="Lowry D."/>
            <person name="Mamidi S."/>
            <person name="Sreedasyam A."/>
            <person name="Weng X."/>
            <person name="Barry K."/>
            <person name="Bonette J."/>
            <person name="Campitelli B."/>
            <person name="Daum C."/>
            <person name="Gordon S."/>
            <person name="Gould B."/>
            <person name="Lipzen A."/>
            <person name="MacQueen A."/>
            <person name="Palacio-Mejia J."/>
            <person name="Plott C."/>
            <person name="Shakirov E."/>
            <person name="Shu S."/>
            <person name="Yoshinaga Y."/>
            <person name="Zane M."/>
            <person name="Rokhsar D."/>
            <person name="Grimwood J."/>
            <person name="Schmutz J."/>
            <person name="Juenger T."/>
        </authorList>
    </citation>
    <scope>NUCLEOTIDE SEQUENCE [LARGE SCALE GENOMIC DNA]</scope>
    <source>
        <strain evidence="2">cv. HAL2</strain>
    </source>
</reference>
<keyword evidence="2" id="KW-1185">Reference proteome</keyword>
<dbReference type="OrthoDB" id="10295851at2759"/>
<evidence type="ECO:0000313" key="2">
    <source>
        <dbReference type="Proteomes" id="UP000244336"/>
    </source>
</evidence>
<accession>A0A2T7C821</accession>
<dbReference type="Gramene" id="PUZ39477">
    <property type="protein sequence ID" value="PUZ39477"/>
    <property type="gene ID" value="GQ55_9G313600"/>
</dbReference>
<sequence length="145" mass="16011">MQPMHPKPLLQFPHDPLPGLLSGGGKTNALETEKPNFNFSAYSLALKSSMVISQEALNYLASGHGLRHEQDLWVVLRAGAVLHAPAHCAAGLRHFGHRYLHRASCSSTQQGPWPSPTLWFLSYLAWGRSSAKHEADAMCRMSQIK</sequence>
<dbReference type="EMBL" id="CM009757">
    <property type="protein sequence ID" value="PUZ39477.1"/>
    <property type="molecule type" value="Genomic_DNA"/>
</dbReference>
<name>A0A2T7C821_9POAL</name>
<protein>
    <submittedName>
        <fullName evidence="1">Uncharacterized protein</fullName>
    </submittedName>
</protein>
<organism evidence="1 2">
    <name type="scientific">Panicum hallii var. hallii</name>
    <dbReference type="NCBI Taxonomy" id="1504633"/>
    <lineage>
        <taxon>Eukaryota</taxon>
        <taxon>Viridiplantae</taxon>
        <taxon>Streptophyta</taxon>
        <taxon>Embryophyta</taxon>
        <taxon>Tracheophyta</taxon>
        <taxon>Spermatophyta</taxon>
        <taxon>Magnoliopsida</taxon>
        <taxon>Liliopsida</taxon>
        <taxon>Poales</taxon>
        <taxon>Poaceae</taxon>
        <taxon>PACMAD clade</taxon>
        <taxon>Panicoideae</taxon>
        <taxon>Panicodae</taxon>
        <taxon>Paniceae</taxon>
        <taxon>Panicinae</taxon>
        <taxon>Panicum</taxon>
        <taxon>Panicum sect. Panicum</taxon>
    </lineage>
</organism>
<dbReference type="Proteomes" id="UP000244336">
    <property type="component" value="Chromosome 9"/>
</dbReference>
<proteinExistence type="predicted"/>
<dbReference type="AlphaFoldDB" id="A0A2T7C821"/>
<evidence type="ECO:0000313" key="1">
    <source>
        <dbReference type="EMBL" id="PUZ39477.1"/>
    </source>
</evidence>
<gene>
    <name evidence="1" type="ORF">GQ55_9G313600</name>
</gene>